<dbReference type="PROSITE" id="PS50280">
    <property type="entry name" value="SET"/>
    <property type="match status" value="1"/>
</dbReference>
<dbReference type="KEGG" id="mtm:MYCTH_53112"/>
<feature type="chain" id="PRO_5003435611" description="SET domain-containing protein" evidence="2">
    <location>
        <begin position="24"/>
        <end position="437"/>
    </location>
</feature>
<dbReference type="SUPFAM" id="SSF82199">
    <property type="entry name" value="SET domain"/>
    <property type="match status" value="1"/>
</dbReference>
<dbReference type="HOGENOM" id="CLU_028281_6_1_1"/>
<dbReference type="Proteomes" id="UP000007322">
    <property type="component" value="Chromosome 4"/>
</dbReference>
<sequence>MARRQLSWARVLFFGLLAPLATAADANAEAEGGSADGLAYETIQNVDIYTDNATAPTTQTPPVEGWWDSRICSGSYCVYTNRRIANGRGLVAVTRTDDFQKFERIEQHLNRGENNYLQDPVPFKTTDIPNKGSGVTATKNIRRGKPLMAWSPVLAVHKSFFEDVTKRKERDRLLEAAVSFLPEATRAVFDKQRARPGDSEGTNRRSVEDIVLAHPFEIDLGYVSYRQMNSEEHSRHYVNYPEVAVFQHDCRPNVATFIDASFALRATVARRVQEGEELTVAYVDPFLPREQRASWVRQYRGFPDSKGCPCSACSPPGGPKGGKAAQGDKRLKEILRIRGELRNPDSTKVDFATIERFLKLYEEDRLHAKLAEAYELAALNFNYLGDDKRAKKYADLAVQAGIIEQGVDANDVIAMKIMAKDIKGHYSYRYTLKRRGK</sequence>
<dbReference type="VEuPathDB" id="FungiDB:MYCTH_53112"/>
<evidence type="ECO:0000313" key="5">
    <source>
        <dbReference type="Proteomes" id="UP000007322"/>
    </source>
</evidence>
<dbReference type="STRING" id="573729.G2QGY0"/>
<feature type="signal peptide" evidence="2">
    <location>
        <begin position="1"/>
        <end position="23"/>
    </location>
</feature>
<dbReference type="Gene3D" id="2.170.270.10">
    <property type="entry name" value="SET domain"/>
    <property type="match status" value="1"/>
</dbReference>
<dbReference type="RefSeq" id="XP_003663885.1">
    <property type="nucleotide sequence ID" value="XM_003663837.1"/>
</dbReference>
<dbReference type="PANTHER" id="PTHR47332:SF6">
    <property type="entry name" value="SET DOMAIN-CONTAINING PROTEIN"/>
    <property type="match status" value="1"/>
</dbReference>
<reference evidence="4 5" key="1">
    <citation type="journal article" date="2011" name="Nat. Biotechnol.">
        <title>Comparative genomic analysis of the thermophilic biomass-degrading fungi Myceliophthora thermophila and Thielavia terrestris.</title>
        <authorList>
            <person name="Berka R.M."/>
            <person name="Grigoriev I.V."/>
            <person name="Otillar R."/>
            <person name="Salamov A."/>
            <person name="Grimwood J."/>
            <person name="Reid I."/>
            <person name="Ishmael N."/>
            <person name="John T."/>
            <person name="Darmond C."/>
            <person name="Moisan M.-C."/>
            <person name="Henrissat B."/>
            <person name="Coutinho P.M."/>
            <person name="Lombard V."/>
            <person name="Natvig D.O."/>
            <person name="Lindquist E."/>
            <person name="Schmutz J."/>
            <person name="Lucas S."/>
            <person name="Harris P."/>
            <person name="Powlowski J."/>
            <person name="Bellemare A."/>
            <person name="Taylor D."/>
            <person name="Butler G."/>
            <person name="de Vries R.P."/>
            <person name="Allijn I.E."/>
            <person name="van den Brink J."/>
            <person name="Ushinsky S."/>
            <person name="Storms R."/>
            <person name="Powell A.J."/>
            <person name="Paulsen I.T."/>
            <person name="Elbourne L.D.H."/>
            <person name="Baker S.E."/>
            <person name="Magnuson J."/>
            <person name="LaBoissiere S."/>
            <person name="Clutterbuck A.J."/>
            <person name="Martinez D."/>
            <person name="Wogulis M."/>
            <person name="de Leon A.L."/>
            <person name="Rey M.W."/>
            <person name="Tsang A."/>
        </authorList>
    </citation>
    <scope>NUCLEOTIDE SEQUENCE [LARGE SCALE GENOMIC DNA]</scope>
    <source>
        <strain evidence="5">ATCC 42464 / BCRC 31852 / DSM 1799</strain>
    </source>
</reference>
<feature type="region of interest" description="Disordered" evidence="1">
    <location>
        <begin position="115"/>
        <end position="138"/>
    </location>
</feature>
<dbReference type="eggNOG" id="KOG2084">
    <property type="taxonomic scope" value="Eukaryota"/>
</dbReference>
<evidence type="ECO:0000313" key="4">
    <source>
        <dbReference type="EMBL" id="AEO58640.1"/>
    </source>
</evidence>
<dbReference type="EMBL" id="CP003005">
    <property type="protein sequence ID" value="AEO58640.1"/>
    <property type="molecule type" value="Genomic_DNA"/>
</dbReference>
<dbReference type="PANTHER" id="PTHR47332">
    <property type="entry name" value="SET DOMAIN-CONTAINING PROTEIN 5"/>
    <property type="match status" value="1"/>
</dbReference>
<dbReference type="CDD" id="cd20071">
    <property type="entry name" value="SET_SMYD"/>
    <property type="match status" value="1"/>
</dbReference>
<dbReference type="OMA" id="VAMRIMA"/>
<protein>
    <recommendedName>
        <fullName evidence="3">SET domain-containing protein</fullName>
    </recommendedName>
</protein>
<feature type="domain" description="SET" evidence="3">
    <location>
        <begin position="119"/>
        <end position="283"/>
    </location>
</feature>
<evidence type="ECO:0000256" key="1">
    <source>
        <dbReference type="SAM" id="MobiDB-lite"/>
    </source>
</evidence>
<dbReference type="InterPro" id="IPR046341">
    <property type="entry name" value="SET_dom_sf"/>
</dbReference>
<dbReference type="AlphaFoldDB" id="G2QGY0"/>
<dbReference type="GeneID" id="11510235"/>
<evidence type="ECO:0000256" key="2">
    <source>
        <dbReference type="SAM" id="SignalP"/>
    </source>
</evidence>
<keyword evidence="2" id="KW-0732">Signal</keyword>
<dbReference type="InterPro" id="IPR001214">
    <property type="entry name" value="SET_dom"/>
</dbReference>
<dbReference type="InParanoid" id="G2QGY0"/>
<gene>
    <name evidence="4" type="ORF">MYCTH_53112</name>
</gene>
<dbReference type="Pfam" id="PF00856">
    <property type="entry name" value="SET"/>
    <property type="match status" value="1"/>
</dbReference>
<proteinExistence type="predicted"/>
<organism evidence="4 5">
    <name type="scientific">Thermothelomyces thermophilus (strain ATCC 42464 / BCRC 31852 / DSM 1799)</name>
    <name type="common">Sporotrichum thermophile</name>
    <dbReference type="NCBI Taxonomy" id="573729"/>
    <lineage>
        <taxon>Eukaryota</taxon>
        <taxon>Fungi</taxon>
        <taxon>Dikarya</taxon>
        <taxon>Ascomycota</taxon>
        <taxon>Pezizomycotina</taxon>
        <taxon>Sordariomycetes</taxon>
        <taxon>Sordariomycetidae</taxon>
        <taxon>Sordariales</taxon>
        <taxon>Chaetomiaceae</taxon>
        <taxon>Thermothelomyces</taxon>
    </lineage>
</organism>
<evidence type="ECO:0000259" key="3">
    <source>
        <dbReference type="PROSITE" id="PS50280"/>
    </source>
</evidence>
<accession>G2QGY0</accession>
<name>G2QGY0_THET4</name>
<dbReference type="OrthoDB" id="1028014at2759"/>
<keyword evidence="5" id="KW-1185">Reference proteome</keyword>
<dbReference type="InterPro" id="IPR053185">
    <property type="entry name" value="SET_domain_protein"/>
</dbReference>